<evidence type="ECO:0000313" key="2">
    <source>
        <dbReference type="Proteomes" id="UP001597213"/>
    </source>
</evidence>
<name>A0ABW4R786_9RHOB</name>
<dbReference type="RefSeq" id="WP_379142273.1">
    <property type="nucleotide sequence ID" value="NZ_JBHUEN010000022.1"/>
</dbReference>
<comment type="caution">
    <text evidence="1">The sequence shown here is derived from an EMBL/GenBank/DDBJ whole genome shotgun (WGS) entry which is preliminary data.</text>
</comment>
<reference evidence="2" key="1">
    <citation type="journal article" date="2019" name="Int. J. Syst. Evol. Microbiol.">
        <title>The Global Catalogue of Microorganisms (GCM) 10K type strain sequencing project: providing services to taxonomists for standard genome sequencing and annotation.</title>
        <authorList>
            <consortium name="The Broad Institute Genomics Platform"/>
            <consortium name="The Broad Institute Genome Sequencing Center for Infectious Disease"/>
            <person name="Wu L."/>
            <person name="Ma J."/>
        </authorList>
    </citation>
    <scope>NUCLEOTIDE SEQUENCE [LARGE SCALE GENOMIC DNA]</scope>
    <source>
        <strain evidence="2">CCUG 56029</strain>
    </source>
</reference>
<sequence>MTETGPSWGVVALVDEPAALTAAFVAHHLVQGASEVHVCLDRPDAETQDLLAGVGDVRVWIAGQDGWADSWQNQRPLRHQGRQKYMATHAYQASRADWMLHCDADEFLHQVRPLRTDLAHSDPNKHWRRLLVHERVFLSRETPAHIFSGQFRSDWKDRGDAAFEIYGFGARYLNRGLTGHVAGKAITRTGHPYALGVHFPLRDYHVTVNDIPYAPSKSVFLMHFDGLTPLHYALKMLRREMTVVKGPQVAYGDYRRAQYSDMAAAAGDPNAVRDMHWLCQGLSHRQVRALSRKKLLHDDAPDIPGAVRQVFGDKVDLSPAAFDRALIRREPELIARARDRYGFDAEAVSSATG</sequence>
<keyword evidence="1" id="KW-0808">Transferase</keyword>
<dbReference type="Proteomes" id="UP001597213">
    <property type="component" value="Unassembled WGS sequence"/>
</dbReference>
<dbReference type="EC" id="2.4.-.-" evidence="1"/>
<gene>
    <name evidence="1" type="ORF">ACFSCT_09650</name>
</gene>
<accession>A0ABW4R786</accession>
<keyword evidence="2" id="KW-1185">Reference proteome</keyword>
<proteinExistence type="predicted"/>
<keyword evidence="1" id="KW-0328">Glycosyltransferase</keyword>
<dbReference type="EMBL" id="JBHUEN010000022">
    <property type="protein sequence ID" value="MFD1881980.1"/>
    <property type="molecule type" value="Genomic_DNA"/>
</dbReference>
<evidence type="ECO:0000313" key="1">
    <source>
        <dbReference type="EMBL" id="MFD1881980.1"/>
    </source>
</evidence>
<dbReference type="Pfam" id="PF13704">
    <property type="entry name" value="Glyco_tranf_2_4"/>
    <property type="match status" value="1"/>
</dbReference>
<protein>
    <submittedName>
        <fullName evidence="1">Glycosyltransferase family 2 protein</fullName>
        <ecNumber evidence="1">2.4.-.-</ecNumber>
    </submittedName>
</protein>
<dbReference type="GO" id="GO:0016757">
    <property type="term" value="F:glycosyltransferase activity"/>
    <property type="evidence" value="ECO:0007669"/>
    <property type="project" value="UniProtKB-KW"/>
</dbReference>
<organism evidence="1 2">
    <name type="scientific">Paracoccus pacificus</name>
    <dbReference type="NCBI Taxonomy" id="1463598"/>
    <lineage>
        <taxon>Bacteria</taxon>
        <taxon>Pseudomonadati</taxon>
        <taxon>Pseudomonadota</taxon>
        <taxon>Alphaproteobacteria</taxon>
        <taxon>Rhodobacterales</taxon>
        <taxon>Paracoccaceae</taxon>
        <taxon>Paracoccus</taxon>
    </lineage>
</organism>